<dbReference type="RefSeq" id="WP_162375881.1">
    <property type="nucleotide sequence ID" value="NZ_JBHTKN010000004.1"/>
</dbReference>
<feature type="transmembrane region" description="Helical" evidence="5">
    <location>
        <begin position="165"/>
        <end position="190"/>
    </location>
</feature>
<evidence type="ECO:0000256" key="1">
    <source>
        <dbReference type="ARBA" id="ARBA00004141"/>
    </source>
</evidence>
<feature type="transmembrane region" description="Helical" evidence="5">
    <location>
        <begin position="99"/>
        <end position="121"/>
    </location>
</feature>
<dbReference type="EMBL" id="JBHTKN010000004">
    <property type="protein sequence ID" value="MFD1042193.1"/>
    <property type="molecule type" value="Genomic_DNA"/>
</dbReference>
<dbReference type="Pfam" id="PF01758">
    <property type="entry name" value="SBF"/>
    <property type="match status" value="1"/>
</dbReference>
<evidence type="ECO:0000256" key="4">
    <source>
        <dbReference type="ARBA" id="ARBA00023136"/>
    </source>
</evidence>
<evidence type="ECO:0000313" key="6">
    <source>
        <dbReference type="EMBL" id="MFD1042193.1"/>
    </source>
</evidence>
<feature type="transmembrane region" description="Helical" evidence="5">
    <location>
        <begin position="196"/>
        <end position="218"/>
    </location>
</feature>
<feature type="transmembrane region" description="Helical" evidence="5">
    <location>
        <begin position="133"/>
        <end position="153"/>
    </location>
</feature>
<reference evidence="7" key="1">
    <citation type="journal article" date="2019" name="Int. J. Syst. Evol. Microbiol.">
        <title>The Global Catalogue of Microorganisms (GCM) 10K type strain sequencing project: providing services to taxonomists for standard genome sequencing and annotation.</title>
        <authorList>
            <consortium name="The Broad Institute Genomics Platform"/>
            <consortium name="The Broad Institute Genome Sequencing Center for Infectious Disease"/>
            <person name="Wu L."/>
            <person name="Ma J."/>
        </authorList>
    </citation>
    <scope>NUCLEOTIDE SEQUENCE [LARGE SCALE GENOMIC DNA]</scope>
    <source>
        <strain evidence="7">CCUG 55854</strain>
    </source>
</reference>
<feature type="transmembrane region" description="Helical" evidence="5">
    <location>
        <begin position="230"/>
        <end position="250"/>
    </location>
</feature>
<organism evidence="6 7">
    <name type="scientific">Pseudoxanthomonas kaohsiungensis</name>
    <dbReference type="NCBI Taxonomy" id="283923"/>
    <lineage>
        <taxon>Bacteria</taxon>
        <taxon>Pseudomonadati</taxon>
        <taxon>Pseudomonadota</taxon>
        <taxon>Gammaproteobacteria</taxon>
        <taxon>Lysobacterales</taxon>
        <taxon>Lysobacteraceae</taxon>
        <taxon>Pseudoxanthomonas</taxon>
    </lineage>
</organism>
<evidence type="ECO:0008006" key="8">
    <source>
        <dbReference type="Google" id="ProtNLM"/>
    </source>
</evidence>
<accession>A0ABW3LWF6</accession>
<comment type="subcellular location">
    <subcellularLocation>
        <location evidence="1">Membrane</location>
        <topology evidence="1">Multi-pass membrane protein</topology>
    </subcellularLocation>
</comment>
<keyword evidence="4 5" id="KW-0472">Membrane</keyword>
<sequence length="283" mass="28764">MSPVAVLKVSIMLSAFLYVFALALRARAGDLAHLFRRWHAGLRAFAAMFLVVPAITVAVVAAFDLKPEVEVALLVLSLSPVPPMLPAKQLQAGAGGSYIVGLLVAAALASLLVMPLGLHLLGHLSGGAREVPAASVALPLATTVVAPMLLGLAAGRLLGDARATAVAAVVGRFALVLLLGCAAVLLLAMAPDMWRLLGGGTLAAVLAMILAGLATGYLLGGPVKEHRAALALAAATRHPGVALGVVAAAFPGHRLALAAVLIPVVLNVLVGIPFLRLVRRVRA</sequence>
<comment type="caution">
    <text evidence="6">The sequence shown here is derived from an EMBL/GenBank/DDBJ whole genome shotgun (WGS) entry which is preliminary data.</text>
</comment>
<dbReference type="InterPro" id="IPR038770">
    <property type="entry name" value="Na+/solute_symporter_sf"/>
</dbReference>
<evidence type="ECO:0000256" key="5">
    <source>
        <dbReference type="SAM" id="Phobius"/>
    </source>
</evidence>
<gene>
    <name evidence="6" type="ORF">ACFQ2N_07520</name>
</gene>
<name>A0ABW3LWF6_9GAMM</name>
<keyword evidence="2 5" id="KW-0812">Transmembrane</keyword>
<feature type="transmembrane region" description="Helical" evidence="5">
    <location>
        <begin position="256"/>
        <end position="278"/>
    </location>
</feature>
<proteinExistence type="predicted"/>
<evidence type="ECO:0000313" key="7">
    <source>
        <dbReference type="Proteomes" id="UP001597033"/>
    </source>
</evidence>
<keyword evidence="3 5" id="KW-1133">Transmembrane helix</keyword>
<feature type="transmembrane region" description="Helical" evidence="5">
    <location>
        <begin position="6"/>
        <end position="24"/>
    </location>
</feature>
<evidence type="ECO:0000256" key="2">
    <source>
        <dbReference type="ARBA" id="ARBA00022692"/>
    </source>
</evidence>
<dbReference type="Gene3D" id="1.20.1530.20">
    <property type="match status" value="1"/>
</dbReference>
<keyword evidence="7" id="KW-1185">Reference proteome</keyword>
<feature type="transmembrane region" description="Helical" evidence="5">
    <location>
        <begin position="44"/>
        <end position="63"/>
    </location>
</feature>
<dbReference type="Proteomes" id="UP001597033">
    <property type="component" value="Unassembled WGS sequence"/>
</dbReference>
<dbReference type="InterPro" id="IPR002657">
    <property type="entry name" value="BilAc:Na_symport/Acr3"/>
</dbReference>
<evidence type="ECO:0000256" key="3">
    <source>
        <dbReference type="ARBA" id="ARBA00022989"/>
    </source>
</evidence>
<protein>
    <recommendedName>
        <fullName evidence="8">Na+-dependent transporter</fullName>
    </recommendedName>
</protein>